<organism evidence="3 4">
    <name type="scientific">Colletotrichum tofieldiae</name>
    <dbReference type="NCBI Taxonomy" id="708197"/>
    <lineage>
        <taxon>Eukaryota</taxon>
        <taxon>Fungi</taxon>
        <taxon>Dikarya</taxon>
        <taxon>Ascomycota</taxon>
        <taxon>Pezizomycotina</taxon>
        <taxon>Sordariomycetes</taxon>
        <taxon>Hypocreomycetidae</taxon>
        <taxon>Glomerellales</taxon>
        <taxon>Glomerellaceae</taxon>
        <taxon>Colletotrichum</taxon>
        <taxon>Colletotrichum spaethianum species complex</taxon>
    </lineage>
</organism>
<feature type="compositionally biased region" description="Basic and acidic residues" evidence="1">
    <location>
        <begin position="363"/>
        <end position="373"/>
    </location>
</feature>
<feature type="region of interest" description="Disordered" evidence="1">
    <location>
        <begin position="517"/>
        <end position="606"/>
    </location>
</feature>
<dbReference type="SUPFAM" id="SSF54211">
    <property type="entry name" value="Ribosomal protein S5 domain 2-like"/>
    <property type="match status" value="1"/>
</dbReference>
<evidence type="ECO:0000256" key="1">
    <source>
        <dbReference type="SAM" id="MobiDB-lite"/>
    </source>
</evidence>
<dbReference type="InterPro" id="IPR038973">
    <property type="entry name" value="MutL/Mlh/Pms-like"/>
</dbReference>
<dbReference type="GO" id="GO:0005524">
    <property type="term" value="F:ATP binding"/>
    <property type="evidence" value="ECO:0007669"/>
    <property type="project" value="InterPro"/>
</dbReference>
<sequence length="804" mass="89769">MRPATPASVLRFEAFLPRADADLSKISGKGYFISVDLRPMSTARGTMKKLVNIYKTYIRHVAGVGASSKTVTRPFIRLDIQCIIGSYDPNVTTAKDEVLFANESKVLSLFEEMCKETYLPPEPKAGTQIVEDYNEVGQSQNREGSPHLLLDDDEKQFNELLQGVTSDDVAKGGSPGFLSDEDGAHSTELLQGLAPDHAVSAGNDLAGLPSPISGCHLTSPADKRNSGDYVRNDIATYRQGPPVTVGNNTGAPRSSPATVTYDLRQAACSHIGVEMMETSRSNGQGQRSPGNAGLQLNIESTQSLLRTDWEVDMARDQTASPDGNSRPIILNSHPTDFLEHLQSQRLDHTKREESNPWSIAKKAAEKRCGHEDSNSGSLGDVERRDDEPVATFSCQQLHLPETEEFMRRGFGTAHSSTEDQGHIQPRHYRRHQPSVARREDVYEADDFEPPTLQYPAAPQGGIYGLRRQDRRGITRDEQPFQLAGESHNVEDLNIQTSSGLDVHRRAYAKTPHPFVSFDQESVFGTPPPSSSPLLKPFRVPARAEGSKQHRQRQRPRGAPRRAEQVVDPRADGLRQGKITFNTRRGQEPLNLEDAEGDCSAETEPNYGSLRDRYAAFKTSRPSHRHSSDGSCQREIDEALERLHALRQRTESTDCIEDQGQGEERGRSLSRRSTSTAPDMSPRNYLRRVLRSRSQSMRKTHKRMRSEMLPFERISSETYTHTYSLTFDLREVRKQVVNASDYDLYVLRGQQEAAFPLESTETGDISNMLQEVLGAWAYKEHGVELELEIDIGAFFEGSNMGCKME</sequence>
<dbReference type="PANTHER" id="PTHR10073">
    <property type="entry name" value="DNA MISMATCH REPAIR PROTEIN MLH, PMS, MUTL"/>
    <property type="match status" value="1"/>
</dbReference>
<dbReference type="GO" id="GO:0030983">
    <property type="term" value="F:mismatched DNA binding"/>
    <property type="evidence" value="ECO:0007669"/>
    <property type="project" value="InterPro"/>
</dbReference>
<dbReference type="Proteomes" id="UP000076552">
    <property type="component" value="Unassembled WGS sequence"/>
</dbReference>
<proteinExistence type="predicted"/>
<dbReference type="STRING" id="708197.A0A166UHD7"/>
<feature type="domain" description="DNA mismatch repair protein S5" evidence="2">
    <location>
        <begin position="6"/>
        <end position="119"/>
    </location>
</feature>
<evidence type="ECO:0000313" key="4">
    <source>
        <dbReference type="Proteomes" id="UP000076552"/>
    </source>
</evidence>
<dbReference type="AlphaFoldDB" id="A0A166UHD7"/>
<feature type="region of interest" description="Disordered" evidence="1">
    <location>
        <begin position="363"/>
        <end position="386"/>
    </location>
</feature>
<accession>A0A166UHD7</accession>
<feature type="region of interest" description="Disordered" evidence="1">
    <location>
        <begin position="649"/>
        <end position="683"/>
    </location>
</feature>
<dbReference type="PANTHER" id="PTHR10073:SF41">
    <property type="entry name" value="MISMATCH REPAIR PROTEIN, PUTATIVE (AFU_ORTHOLOGUE AFUA_8G05820)-RELATED"/>
    <property type="match status" value="1"/>
</dbReference>
<comment type="caution">
    <text evidence="3">The sequence shown here is derived from an EMBL/GenBank/DDBJ whole genome shotgun (WGS) entry which is preliminary data.</text>
</comment>
<dbReference type="GO" id="GO:0016887">
    <property type="term" value="F:ATP hydrolysis activity"/>
    <property type="evidence" value="ECO:0007669"/>
    <property type="project" value="InterPro"/>
</dbReference>
<evidence type="ECO:0000313" key="3">
    <source>
        <dbReference type="EMBL" id="KZL73413.1"/>
    </source>
</evidence>
<dbReference type="EMBL" id="LFIV01000044">
    <property type="protein sequence ID" value="KZL73413.1"/>
    <property type="molecule type" value="Genomic_DNA"/>
</dbReference>
<dbReference type="InterPro" id="IPR014721">
    <property type="entry name" value="Ribsml_uS5_D2-typ_fold_subgr"/>
</dbReference>
<dbReference type="GO" id="GO:0032389">
    <property type="term" value="C:MutLalpha complex"/>
    <property type="evidence" value="ECO:0007669"/>
    <property type="project" value="TreeGrafter"/>
</dbReference>
<feature type="region of interest" description="Disordered" evidence="1">
    <location>
        <begin position="413"/>
        <end position="436"/>
    </location>
</feature>
<reference evidence="3 4" key="1">
    <citation type="submission" date="2015-06" db="EMBL/GenBank/DDBJ databases">
        <title>Survival trade-offs in plant roots during colonization by closely related pathogenic and mutualistic fungi.</title>
        <authorList>
            <person name="Hacquard S."/>
            <person name="Kracher B."/>
            <person name="Hiruma K."/>
            <person name="Weinman A."/>
            <person name="Muench P."/>
            <person name="Garrido Oter R."/>
            <person name="Ver Loren van Themaat E."/>
            <person name="Dallerey J.-F."/>
            <person name="Damm U."/>
            <person name="Henrissat B."/>
            <person name="Lespinet O."/>
            <person name="Thon M."/>
            <person name="Kemen E."/>
            <person name="McHardy A.C."/>
            <person name="Schulze-Lefert P."/>
            <person name="O'Connell R.J."/>
        </authorList>
    </citation>
    <scope>NUCLEOTIDE SEQUENCE [LARGE SCALE GENOMIC DNA]</scope>
    <source>
        <strain evidence="3 4">0861</strain>
    </source>
</reference>
<dbReference type="SMART" id="SM01340">
    <property type="entry name" value="DNA_mis_repair"/>
    <property type="match status" value="1"/>
</dbReference>
<dbReference type="InterPro" id="IPR020568">
    <property type="entry name" value="Ribosomal_Su5_D2-typ_SF"/>
</dbReference>
<evidence type="ECO:0000259" key="2">
    <source>
        <dbReference type="SMART" id="SM01340"/>
    </source>
</evidence>
<keyword evidence="4" id="KW-1185">Reference proteome</keyword>
<feature type="compositionally biased region" description="Acidic residues" evidence="1">
    <location>
        <begin position="590"/>
        <end position="600"/>
    </location>
</feature>
<dbReference type="GO" id="GO:0006298">
    <property type="term" value="P:mismatch repair"/>
    <property type="evidence" value="ECO:0007669"/>
    <property type="project" value="InterPro"/>
</dbReference>
<protein>
    <submittedName>
        <fullName evidence="3">DNA mismatch repair protein</fullName>
    </submittedName>
</protein>
<dbReference type="GO" id="GO:0140664">
    <property type="term" value="F:ATP-dependent DNA damage sensor activity"/>
    <property type="evidence" value="ECO:0007669"/>
    <property type="project" value="InterPro"/>
</dbReference>
<feature type="compositionally biased region" description="Basic and acidic residues" evidence="1">
    <location>
        <begin position="560"/>
        <end position="574"/>
    </location>
</feature>
<gene>
    <name evidence="3" type="ORF">CT0861_01517</name>
</gene>
<dbReference type="Gene3D" id="3.30.230.10">
    <property type="match status" value="1"/>
</dbReference>
<dbReference type="InterPro" id="IPR013507">
    <property type="entry name" value="DNA_mismatch_S5_2-like"/>
</dbReference>
<name>A0A166UHD7_9PEZI</name>
<feature type="compositionally biased region" description="Basic residues" evidence="1">
    <location>
        <begin position="548"/>
        <end position="559"/>
    </location>
</feature>